<feature type="domain" description="N-acetyltransferase" evidence="1">
    <location>
        <begin position="9"/>
        <end position="161"/>
    </location>
</feature>
<organism evidence="2 3">
    <name type="scientific">Brevibacillus choshinensis</name>
    <dbReference type="NCBI Taxonomy" id="54911"/>
    <lineage>
        <taxon>Bacteria</taxon>
        <taxon>Bacillati</taxon>
        <taxon>Bacillota</taxon>
        <taxon>Bacilli</taxon>
        <taxon>Bacillales</taxon>
        <taxon>Paenibacillaceae</taxon>
        <taxon>Brevibacillus</taxon>
    </lineage>
</organism>
<dbReference type="PROSITE" id="PS51186">
    <property type="entry name" value="GNAT"/>
    <property type="match status" value="1"/>
</dbReference>
<protein>
    <submittedName>
        <fullName evidence="2">GNAT family N-acetyltransferase</fullName>
    </submittedName>
</protein>
<dbReference type="Gene3D" id="3.40.630.30">
    <property type="match status" value="1"/>
</dbReference>
<evidence type="ECO:0000313" key="2">
    <source>
        <dbReference type="EMBL" id="QRG65950.1"/>
    </source>
</evidence>
<dbReference type="InterPro" id="IPR000182">
    <property type="entry name" value="GNAT_dom"/>
</dbReference>
<dbReference type="Pfam" id="PF00583">
    <property type="entry name" value="Acetyltransf_1"/>
    <property type="match status" value="1"/>
</dbReference>
<reference evidence="2 3" key="1">
    <citation type="submission" date="2021-01" db="EMBL/GenBank/DDBJ databases">
        <title>Identification of strong promoters based on the transcriptome of Brevibacillus choshinensis.</title>
        <authorList>
            <person name="Yao D."/>
            <person name="Zhang K."/>
            <person name="Wu J."/>
        </authorList>
    </citation>
    <scope>NUCLEOTIDE SEQUENCE [LARGE SCALE GENOMIC DNA]</scope>
    <source>
        <strain evidence="2 3">HPD31-SP3</strain>
    </source>
</reference>
<evidence type="ECO:0000259" key="1">
    <source>
        <dbReference type="PROSITE" id="PS51186"/>
    </source>
</evidence>
<dbReference type="EMBL" id="CP069127">
    <property type="protein sequence ID" value="QRG65950.1"/>
    <property type="molecule type" value="Genomic_DNA"/>
</dbReference>
<dbReference type="Proteomes" id="UP000596248">
    <property type="component" value="Chromosome"/>
</dbReference>
<dbReference type="RefSeq" id="WP_203353019.1">
    <property type="nucleotide sequence ID" value="NZ_CP069127.1"/>
</dbReference>
<dbReference type="CDD" id="cd04301">
    <property type="entry name" value="NAT_SF"/>
    <property type="match status" value="1"/>
</dbReference>
<name>A0ABX7FLT2_BRECH</name>
<gene>
    <name evidence="2" type="ORF">JNE38_20545</name>
</gene>
<sequence length="161" mass="18191">MIYLETVNDPISQENVQIHKSILNSHPSYNLVVVGKEFLTDEGIMTETSENLKMGEKTLHIKQDDECIGIITYLPESQHVKHTWIGLFAIHKNDEGGGVGTKAWGLFEQILLEQSINRVRLLVQNGNDRGASFWSKNGFVKINSQMDEHKNMVDVLGKQLS</sequence>
<dbReference type="SUPFAM" id="SSF55729">
    <property type="entry name" value="Acyl-CoA N-acyltransferases (Nat)"/>
    <property type="match status" value="1"/>
</dbReference>
<proteinExistence type="predicted"/>
<evidence type="ECO:0000313" key="3">
    <source>
        <dbReference type="Proteomes" id="UP000596248"/>
    </source>
</evidence>
<keyword evidence="3" id="KW-1185">Reference proteome</keyword>
<dbReference type="InterPro" id="IPR016181">
    <property type="entry name" value="Acyl_CoA_acyltransferase"/>
</dbReference>
<accession>A0ABX7FLT2</accession>